<feature type="region of interest" description="Disordered" evidence="1">
    <location>
        <begin position="189"/>
        <end position="232"/>
    </location>
</feature>
<evidence type="ECO:0000256" key="2">
    <source>
        <dbReference type="SAM" id="SignalP"/>
    </source>
</evidence>
<name>A0A833SZK7_PHYIN</name>
<dbReference type="EMBL" id="WSZM01000095">
    <property type="protein sequence ID" value="KAF4042928.1"/>
    <property type="molecule type" value="Genomic_DNA"/>
</dbReference>
<accession>A0A833SZK7</accession>
<protein>
    <submittedName>
        <fullName evidence="3">Elicitin</fullName>
    </submittedName>
</protein>
<dbReference type="SMART" id="SM01187">
    <property type="entry name" value="Elicitin"/>
    <property type="match status" value="1"/>
</dbReference>
<feature type="compositionally biased region" description="Low complexity" evidence="1">
    <location>
        <begin position="205"/>
        <end position="220"/>
    </location>
</feature>
<evidence type="ECO:0000256" key="1">
    <source>
        <dbReference type="SAM" id="MobiDB-lite"/>
    </source>
</evidence>
<evidence type="ECO:0000313" key="3">
    <source>
        <dbReference type="EMBL" id="KAF4042928.1"/>
    </source>
</evidence>
<keyword evidence="4" id="KW-1185">Reference proteome</keyword>
<gene>
    <name evidence="3" type="ORF">GN244_ATG04847</name>
</gene>
<keyword evidence="2" id="KW-0732">Signal</keyword>
<dbReference type="Pfam" id="PF00964">
    <property type="entry name" value="Elicitin"/>
    <property type="match status" value="1"/>
</dbReference>
<evidence type="ECO:0000313" key="4">
    <source>
        <dbReference type="Proteomes" id="UP000602510"/>
    </source>
</evidence>
<comment type="caution">
    <text evidence="3">The sequence shown here is derived from an EMBL/GenBank/DDBJ whole genome shotgun (WGS) entry which is preliminary data.</text>
</comment>
<reference evidence="3" key="1">
    <citation type="submission" date="2020-04" db="EMBL/GenBank/DDBJ databases">
        <title>Hybrid Assembly of Korean Phytophthora infestans isolates.</title>
        <authorList>
            <person name="Prokchorchik M."/>
            <person name="Lee Y."/>
            <person name="Seo J."/>
            <person name="Cho J.-H."/>
            <person name="Park Y.-E."/>
            <person name="Jang D.-C."/>
            <person name="Im J.-S."/>
            <person name="Choi J.-G."/>
            <person name="Park H.-J."/>
            <person name="Lee G.-B."/>
            <person name="Lee Y.-G."/>
            <person name="Hong S.-Y."/>
            <person name="Cho K."/>
            <person name="Sohn K.H."/>
        </authorList>
    </citation>
    <scope>NUCLEOTIDE SEQUENCE</scope>
    <source>
        <strain evidence="3">KR_1_A1</strain>
    </source>
</reference>
<sequence>MRNLITASTTFFLLLLLFNTSAPPVLATTECPQDSSYPIKATLDDGKLFSTCAEKSAGVRIDVRSLFDVLNFSDRDFLLFCRTSSCIKPVTLLLQSIPTYCLIAYRGAARNLSEKVSALCHQCAQVVAAADKTDEDYHDHHSKLKCDMSGKARIHFIPHFASQATGQTKETLKPSMNWMTSGKHRALYSQRGRRRQMHFPSQVQRQRVTPTSPSRSSQSRAGDSTRPWYIVSIGDDDESQDIRVLELERKGAMCTAGIQAEGAAGEPAYGSDSKYIELRSISSQKRGREQEVNAQEERSANRCIFTPVKKARKYESSRAAHSIKSARGERPPSSIASGVDLLFFNDGQELPHKSRTQHAKQDIAESVHPDTRLSQRICDDGGKDELQIFHDEDLHSHNGKFEAQQHSPDSDNTGFLGHEASTTSRNIFSSRHCLVRKRQRAVRRG</sequence>
<feature type="chain" id="PRO_5032578186" evidence="2">
    <location>
        <begin position="28"/>
        <end position="445"/>
    </location>
</feature>
<dbReference type="InterPro" id="IPR002200">
    <property type="entry name" value="Elicitin"/>
</dbReference>
<dbReference type="Proteomes" id="UP000602510">
    <property type="component" value="Unassembled WGS sequence"/>
</dbReference>
<dbReference type="AlphaFoldDB" id="A0A833SZK7"/>
<dbReference type="GO" id="GO:0005576">
    <property type="term" value="C:extracellular region"/>
    <property type="evidence" value="ECO:0007669"/>
    <property type="project" value="InterPro"/>
</dbReference>
<proteinExistence type="predicted"/>
<organism evidence="3 4">
    <name type="scientific">Phytophthora infestans</name>
    <name type="common">Potato late blight agent</name>
    <name type="synonym">Botrytis infestans</name>
    <dbReference type="NCBI Taxonomy" id="4787"/>
    <lineage>
        <taxon>Eukaryota</taxon>
        <taxon>Sar</taxon>
        <taxon>Stramenopiles</taxon>
        <taxon>Oomycota</taxon>
        <taxon>Peronosporomycetes</taxon>
        <taxon>Peronosporales</taxon>
        <taxon>Peronosporaceae</taxon>
        <taxon>Phytophthora</taxon>
    </lineage>
</organism>
<feature type="signal peptide" evidence="2">
    <location>
        <begin position="1"/>
        <end position="27"/>
    </location>
</feature>